<dbReference type="Proteomes" id="UP001369086">
    <property type="component" value="Unassembled WGS sequence"/>
</dbReference>
<comment type="similarity">
    <text evidence="3">Belongs to the ZW10 family.</text>
</comment>
<feature type="domain" description="ZW10 C-terminal helical" evidence="14">
    <location>
        <begin position="625"/>
        <end position="779"/>
    </location>
</feature>
<comment type="subcellular location">
    <subcellularLocation>
        <location evidence="2">Chromosome</location>
        <location evidence="2">Centromere</location>
        <location evidence="2">Kinetochore</location>
    </subcellularLocation>
    <subcellularLocation>
        <location evidence="1">Cytoplasm</location>
    </subcellularLocation>
</comment>
<evidence type="ECO:0000259" key="12">
    <source>
        <dbReference type="Pfam" id="PF20665"/>
    </source>
</evidence>
<keyword evidence="5" id="KW-0963">Cytoplasm</keyword>
<dbReference type="InterPro" id="IPR055148">
    <property type="entry name" value="ZW10_C_2"/>
</dbReference>
<accession>A0ABR0Y628</accession>
<dbReference type="Pfam" id="PF06248">
    <property type="entry name" value="Zw10_N"/>
    <property type="match status" value="1"/>
</dbReference>
<dbReference type="Gene3D" id="1.10.357.150">
    <property type="match status" value="1"/>
</dbReference>
<keyword evidence="6" id="KW-0132">Cell division</keyword>
<evidence type="ECO:0000256" key="5">
    <source>
        <dbReference type="ARBA" id="ARBA00022490"/>
    </source>
</evidence>
<dbReference type="InterPro" id="IPR048344">
    <property type="entry name" value="Zw10_middle"/>
</dbReference>
<keyword evidence="9" id="KW-0131">Cell cycle</keyword>
<protein>
    <submittedName>
        <fullName evidence="15">Centromere/kinetochore protein zw10-like protein</fullName>
    </submittedName>
</protein>
<evidence type="ECO:0000256" key="9">
    <source>
        <dbReference type="ARBA" id="ARBA00023306"/>
    </source>
</evidence>
<comment type="caution">
    <text evidence="15">The sequence shown here is derived from an EMBL/GenBank/DDBJ whole genome shotgun (WGS) entry which is preliminary data.</text>
</comment>
<keyword evidence="4" id="KW-0158">Chromosome</keyword>
<dbReference type="InterPro" id="IPR009361">
    <property type="entry name" value="Zw10_N"/>
</dbReference>
<dbReference type="Pfam" id="PF20665">
    <property type="entry name" value="Zw10_middle"/>
    <property type="match status" value="1"/>
</dbReference>
<keyword evidence="10" id="KW-0137">Centromere</keyword>
<evidence type="ECO:0000256" key="4">
    <source>
        <dbReference type="ARBA" id="ARBA00022454"/>
    </source>
</evidence>
<dbReference type="EMBL" id="JAHFZB010000046">
    <property type="protein sequence ID" value="KAK6467886.1"/>
    <property type="molecule type" value="Genomic_DNA"/>
</dbReference>
<keyword evidence="16" id="KW-1185">Reference proteome</keyword>
<dbReference type="InterPro" id="IPR046362">
    <property type="entry name" value="Zw10/DSL1_C_sf"/>
</dbReference>
<dbReference type="Pfam" id="PF22766">
    <property type="entry name" value="ZW10_C2"/>
    <property type="match status" value="1"/>
</dbReference>
<feature type="domain" description="Centromere/kinetochore protein zw10 C-terminal" evidence="13">
    <location>
        <begin position="473"/>
        <end position="603"/>
    </location>
</feature>
<keyword evidence="7" id="KW-0498">Mitosis</keyword>
<name>A0ABR0Y628_HUSHU</name>
<sequence length="780" mass="88289">MTSFVAQVLASSGKLEKDDLGTKISTLSRRVEEIKSEVCDMINKKYDEFLPSMQSAEELMNQVNGISGDLDTLKSCIENEVQRDLRVAVTEFTELKQQLEKNTLVLSVLRQLQEFDTAIENYHRALLEKKYIVAAGHLEKAQGSANTLKARKGCELKIMKALSTELTIQKQNLLYHLGEEWKKLAVWKLPPSKETDGLESALKTELHLCSAAPKEGISTGPLLPSVLQALSILGELNTKIKFFSKVLLKYVLKPLIMYPSLHPLVNEQTGQSVVLSFHCMDTKLEHPSPSTVYLKLNTVLEQLHKHLFDVPLSEPVERSGKELTVTLAEVLGDLIWEEMSDCIIRECLVYSIPANSSQLEQYEEVIKETEQFEQTLKEMHFLKGNSTDLLKYARNVNSHFASKKCQDVIVAARNLMTSEIHNTVKISPESKVVVPKLPNPGTGNKVKMEKASKTLHNEMMNLENERQLDQHTFSLPVCRISDSVQKLMELAYQTLSEAVVSTHQCAVQLFYTVRNIFQLFYDVVPTYHKENLLKLPQLAAIHHNNCMFIGHHLLTLGHQFRHHLPQPLCDGAATFVDLVPGFRRLGTECFLAQMRSQKAELLERLSTARNFSNLDDESNYSAASKAVRQVIHQLKRLGKVWQDVLPVNIYCKAMGTLLNTAIAEVINKITMLEDISTEDGDRLYSLCRTITEEGPQVFTPLPEESKNKRYQEVVPVYVQKWMTFKELMIVLQASLQEIVDRWADGKGPLAAEFSTNEVKSLIRALFQNTDRRAAALSKIK</sequence>
<gene>
    <name evidence="15" type="ORF">HHUSO_G34195</name>
</gene>
<dbReference type="PANTHER" id="PTHR12205:SF0">
    <property type="entry name" value="CENTROMERE_KINETOCHORE PROTEIN ZW10 HOMOLOG"/>
    <property type="match status" value="1"/>
</dbReference>
<keyword evidence="8" id="KW-0995">Kinetochore</keyword>
<evidence type="ECO:0000259" key="11">
    <source>
        <dbReference type="Pfam" id="PF06248"/>
    </source>
</evidence>
<dbReference type="InterPro" id="IPR048343">
    <property type="entry name" value="ZW10_C"/>
</dbReference>
<evidence type="ECO:0000256" key="10">
    <source>
        <dbReference type="ARBA" id="ARBA00023328"/>
    </source>
</evidence>
<dbReference type="Pfam" id="PF20666">
    <property type="entry name" value="ZW10_C"/>
    <property type="match status" value="1"/>
</dbReference>
<feature type="domain" description="Centromere/kinetochore protein zw10 middle" evidence="12">
    <location>
        <begin position="177"/>
        <end position="416"/>
    </location>
</feature>
<evidence type="ECO:0000256" key="1">
    <source>
        <dbReference type="ARBA" id="ARBA00004496"/>
    </source>
</evidence>
<evidence type="ECO:0000256" key="8">
    <source>
        <dbReference type="ARBA" id="ARBA00022838"/>
    </source>
</evidence>
<evidence type="ECO:0000256" key="2">
    <source>
        <dbReference type="ARBA" id="ARBA00004629"/>
    </source>
</evidence>
<feature type="domain" description="Centromere/kinetochore protein zw10 N-terminal" evidence="11">
    <location>
        <begin position="27"/>
        <end position="119"/>
    </location>
</feature>
<evidence type="ECO:0000259" key="14">
    <source>
        <dbReference type="Pfam" id="PF22766"/>
    </source>
</evidence>
<evidence type="ECO:0000313" key="16">
    <source>
        <dbReference type="Proteomes" id="UP001369086"/>
    </source>
</evidence>
<dbReference type="PANTHER" id="PTHR12205">
    <property type="entry name" value="CENTROMERE/KINETOCHORE PROTEIN ZW10"/>
    <property type="match status" value="1"/>
</dbReference>
<evidence type="ECO:0000256" key="3">
    <source>
        <dbReference type="ARBA" id="ARBA00006245"/>
    </source>
</evidence>
<evidence type="ECO:0000256" key="6">
    <source>
        <dbReference type="ARBA" id="ARBA00022618"/>
    </source>
</evidence>
<evidence type="ECO:0000313" key="15">
    <source>
        <dbReference type="EMBL" id="KAK6467886.1"/>
    </source>
</evidence>
<organism evidence="15 16">
    <name type="scientific">Huso huso</name>
    <name type="common">Beluga</name>
    <name type="synonym">Acipenser huso</name>
    <dbReference type="NCBI Taxonomy" id="61971"/>
    <lineage>
        <taxon>Eukaryota</taxon>
        <taxon>Metazoa</taxon>
        <taxon>Chordata</taxon>
        <taxon>Craniata</taxon>
        <taxon>Vertebrata</taxon>
        <taxon>Euteleostomi</taxon>
        <taxon>Actinopterygii</taxon>
        <taxon>Chondrostei</taxon>
        <taxon>Acipenseriformes</taxon>
        <taxon>Acipenseridae</taxon>
        <taxon>Huso</taxon>
    </lineage>
</organism>
<evidence type="ECO:0000256" key="7">
    <source>
        <dbReference type="ARBA" id="ARBA00022776"/>
    </source>
</evidence>
<reference evidence="15 16" key="1">
    <citation type="submission" date="2021-05" db="EMBL/GenBank/DDBJ databases">
        <authorList>
            <person name="Zahm M."/>
            <person name="Klopp C."/>
            <person name="Cabau C."/>
            <person name="Kuhl H."/>
            <person name="Suciu R."/>
            <person name="Ciorpac M."/>
            <person name="Holostenco D."/>
            <person name="Gessner J."/>
            <person name="Wuertz S."/>
            <person name="Hohne C."/>
            <person name="Stock M."/>
            <person name="Gislard M."/>
            <person name="Lluch J."/>
            <person name="Milhes M."/>
            <person name="Lampietro C."/>
            <person name="Lopez Roques C."/>
            <person name="Donnadieu C."/>
            <person name="Du K."/>
            <person name="Schartl M."/>
            <person name="Guiguen Y."/>
        </authorList>
    </citation>
    <scope>NUCLEOTIDE SEQUENCE [LARGE SCALE GENOMIC DNA]</scope>
    <source>
        <strain evidence="15">Hh-F2</strain>
        <tissue evidence="15">Blood</tissue>
    </source>
</reference>
<proteinExistence type="inferred from homology"/>
<evidence type="ECO:0000259" key="13">
    <source>
        <dbReference type="Pfam" id="PF20666"/>
    </source>
</evidence>